<dbReference type="InterPro" id="IPR003115">
    <property type="entry name" value="ParB_N"/>
</dbReference>
<dbReference type="InterPro" id="IPR036086">
    <property type="entry name" value="ParB/Sulfiredoxin_sf"/>
</dbReference>
<feature type="domain" description="ParB-like N-terminal" evidence="1">
    <location>
        <begin position="347"/>
        <end position="442"/>
    </location>
</feature>
<name>A0A3T2URY2_SHIFL</name>
<comment type="caution">
    <text evidence="2">The sequence shown here is derived from an EMBL/GenBank/DDBJ whole genome shotgun (WGS) entry which is preliminary data.</text>
</comment>
<dbReference type="InterPro" id="IPR021845">
    <property type="entry name" value="DUF3440"/>
</dbReference>
<dbReference type="Gene3D" id="3.90.1530.10">
    <property type="entry name" value="Conserved hypothetical protein from pyrococcus furiosus pfu- 392566-001, ParB domain"/>
    <property type="match status" value="1"/>
</dbReference>
<dbReference type="InterPro" id="IPR002500">
    <property type="entry name" value="PAPS_reduct_dom"/>
</dbReference>
<evidence type="ECO:0000313" key="2">
    <source>
        <dbReference type="EMBL" id="EAA0481110.1"/>
    </source>
</evidence>
<dbReference type="Pfam" id="PF11922">
    <property type="entry name" value="DUF3440"/>
    <property type="match status" value="1"/>
</dbReference>
<dbReference type="Proteomes" id="UP000839563">
    <property type="component" value="Unassembled WGS sequence"/>
</dbReference>
<dbReference type="GO" id="GO:0003824">
    <property type="term" value="F:catalytic activity"/>
    <property type="evidence" value="ECO:0007669"/>
    <property type="project" value="InterPro"/>
</dbReference>
<dbReference type="SUPFAM" id="SSF52402">
    <property type="entry name" value="Adenine nucleotide alpha hydrolases-like"/>
    <property type="match status" value="1"/>
</dbReference>
<dbReference type="EMBL" id="AAAAHL010000014">
    <property type="protein sequence ID" value="EAA0481110.1"/>
    <property type="molecule type" value="Genomic_DNA"/>
</dbReference>
<dbReference type="InterPro" id="IPR014729">
    <property type="entry name" value="Rossmann-like_a/b/a_fold"/>
</dbReference>
<reference evidence="2" key="1">
    <citation type="submission" date="2018-05" db="EMBL/GenBank/DDBJ databases">
        <authorList>
            <person name="Ashton P.M."/>
            <person name="Dallman T."/>
            <person name="Nair S."/>
            <person name="De Pinna E."/>
            <person name="Peters T."/>
            <person name="Grant K."/>
        </authorList>
    </citation>
    <scope>NUCLEOTIDE SEQUENCE [LARGE SCALE GENOMIC DNA]</scope>
    <source>
        <strain evidence="2">397720</strain>
    </source>
</reference>
<dbReference type="CDD" id="cd16397">
    <property type="entry name" value="IbrB_like"/>
    <property type="match status" value="1"/>
</dbReference>
<evidence type="ECO:0000259" key="1">
    <source>
        <dbReference type="SMART" id="SM00470"/>
    </source>
</evidence>
<proteinExistence type="predicted"/>
<dbReference type="SMART" id="SM00470">
    <property type="entry name" value="ParB"/>
    <property type="match status" value="1"/>
</dbReference>
<dbReference type="PANTHER" id="PTHR30083:SF0">
    <property type="entry name" value="3'-PHOSPHOADENOSINE 5'-PHOSPHOSULFATE SULFOTRANSFERASE (PAPS REDUCTASE)_FAD SYNTHETASE"/>
    <property type="match status" value="1"/>
</dbReference>
<dbReference type="GO" id="GO:0071453">
    <property type="term" value="P:cellular response to oxygen levels"/>
    <property type="evidence" value="ECO:0007669"/>
    <property type="project" value="TreeGrafter"/>
</dbReference>
<dbReference type="PANTHER" id="PTHR30083">
    <property type="entry name" value="TRANSCRIPTIONAL REGULATOR-RELATED"/>
    <property type="match status" value="1"/>
</dbReference>
<accession>A0A3T2URY2</accession>
<dbReference type="Pfam" id="PF01507">
    <property type="entry name" value="PAPS_reduct"/>
    <property type="match status" value="1"/>
</dbReference>
<dbReference type="AlphaFoldDB" id="A0A3T2URY2"/>
<dbReference type="Gene3D" id="3.40.50.620">
    <property type="entry name" value="HUPs"/>
    <property type="match status" value="1"/>
</dbReference>
<sequence length="505" mass="58690">MSIYKIPLPLNILEAARERITWTLNTLPRVCVSFSGGKDSGLMLHLTAELARQMGKKICVLFIDWEAQFSCTINYVQSLRELYTDVIEEFYWVALPLTTQNSLSQYQPEWQCWEPDVEWVRQPPQDAITDPDFFCFYQPGMTFEQFVREFAEWFSQKRPAAMMIGIRADESYNRFVAIASLNKQRFADDKPWTTAAPGGHSWYIYPIYDWKVADIWTWYANHQSLCNPLYNLMYQAGVPLRHMRICEPFGPEQRQGLWLYHVIEPDRWAAMCARVSGVKSGGIYAGHDNHFYGHRKILKPEHLDWQEYALLLLNSMPEDDRIKAINEIRMAIHQVSPFREEPVDCVLWVKNSQLMPNDYNPNNVAPPEKKLLQKSIEIDGFTQPIVVTHTDKNAMEIVDGFHRHEIGKGSSSLKLRLKGYLPVTCLEGTRNQRIAATIRHNRARGRHQITAMSEIVRELSQLGWDDNKIGKELGMDSDEVLRLKQINGLQELFADRQYSRAWTVK</sequence>
<protein>
    <submittedName>
        <fullName evidence="2">DUF3440 domain-containing protein</fullName>
    </submittedName>
</protein>
<gene>
    <name evidence="2" type="ORF">DK174_03465</name>
</gene>
<dbReference type="CDD" id="cd23947">
    <property type="entry name" value="PAPS_reductase-like_YbdN"/>
    <property type="match status" value="1"/>
</dbReference>
<organism evidence="2">
    <name type="scientific">Shigella flexneri</name>
    <dbReference type="NCBI Taxonomy" id="623"/>
    <lineage>
        <taxon>Bacteria</taxon>
        <taxon>Pseudomonadati</taxon>
        <taxon>Pseudomonadota</taxon>
        <taxon>Gammaproteobacteria</taxon>
        <taxon>Enterobacterales</taxon>
        <taxon>Enterobacteriaceae</taxon>
        <taxon>Shigella</taxon>
    </lineage>
</organism>
<dbReference type="SUPFAM" id="SSF110849">
    <property type="entry name" value="ParB/Sulfiredoxin"/>
    <property type="match status" value="1"/>
</dbReference>